<feature type="domain" description="Bulb-type lectin" evidence="27">
    <location>
        <begin position="29"/>
        <end position="151"/>
    </location>
</feature>
<dbReference type="SMART" id="SM00473">
    <property type="entry name" value="PAN_AP"/>
    <property type="match status" value="3"/>
</dbReference>
<dbReference type="FunFam" id="3.30.200.20:FF:000727">
    <property type="entry name" value="Cysteine-rich RLK (RECEPTOR-like protein kinase) 23"/>
    <property type="match status" value="1"/>
</dbReference>
<dbReference type="NCBIfam" id="TIGR00907">
    <property type="entry name" value="2A0304"/>
    <property type="match status" value="1"/>
</dbReference>
<dbReference type="PROSITE" id="PS50011">
    <property type="entry name" value="PROTEIN_KINASE_DOM"/>
    <property type="match status" value="2"/>
</dbReference>
<dbReference type="InterPro" id="IPR004756">
    <property type="entry name" value="AA_permease"/>
</dbReference>
<dbReference type="PANTHER" id="PTHR32444:SF63">
    <property type="entry name" value="G-TYPE LECTIN S-RECEPTOR-LIKE SERINE_THREONINE-PROTEIN KINASE RKS1"/>
    <property type="match status" value="1"/>
</dbReference>
<keyword evidence="11" id="KW-0418">Kinase</keyword>
<evidence type="ECO:0000256" key="23">
    <source>
        <dbReference type="PROSITE-ProRule" id="PRU10141"/>
    </source>
</evidence>
<feature type="transmembrane region" description="Helical" evidence="24">
    <location>
        <begin position="1541"/>
        <end position="1564"/>
    </location>
</feature>
<keyword evidence="10 23" id="KW-0547">Nucleotide-binding</keyword>
<keyword evidence="16" id="KW-1015">Disulfide bond</keyword>
<dbReference type="CDD" id="cd00028">
    <property type="entry name" value="B_lectin"/>
    <property type="match status" value="3"/>
</dbReference>
<dbReference type="FunFam" id="3.30.200.20:FF:000195">
    <property type="entry name" value="G-type lectin S-receptor-like serine/threonine-protein kinase"/>
    <property type="match status" value="1"/>
</dbReference>
<dbReference type="Gene3D" id="1.20.1740.10">
    <property type="entry name" value="Amino acid/polyamine transporter I"/>
    <property type="match status" value="1"/>
</dbReference>
<dbReference type="SMART" id="SM00220">
    <property type="entry name" value="S_TKc"/>
    <property type="match status" value="2"/>
</dbReference>
<evidence type="ECO:0000256" key="6">
    <source>
        <dbReference type="ARBA" id="ARBA00022679"/>
    </source>
</evidence>
<dbReference type="Pfam" id="PF01453">
    <property type="entry name" value="B_lectin"/>
    <property type="match status" value="3"/>
</dbReference>
<evidence type="ECO:0000256" key="15">
    <source>
        <dbReference type="ARBA" id="ARBA00023136"/>
    </source>
</evidence>
<evidence type="ECO:0000256" key="24">
    <source>
        <dbReference type="SAM" id="Phobius"/>
    </source>
</evidence>
<feature type="binding site" evidence="23">
    <location>
        <position position="2453"/>
    </location>
    <ligand>
        <name>ATP</name>
        <dbReference type="ChEBI" id="CHEBI:30616"/>
    </ligand>
</feature>
<evidence type="ECO:0000313" key="30">
    <source>
        <dbReference type="Proteomes" id="UP001154282"/>
    </source>
</evidence>
<feature type="transmembrane region" description="Helical" evidence="24">
    <location>
        <begin position="445"/>
        <end position="466"/>
    </location>
</feature>
<evidence type="ECO:0000256" key="7">
    <source>
        <dbReference type="ARBA" id="ARBA00022692"/>
    </source>
</evidence>
<dbReference type="GO" id="GO:0004674">
    <property type="term" value="F:protein serine/threonine kinase activity"/>
    <property type="evidence" value="ECO:0007669"/>
    <property type="project" value="UniProtKB-KW"/>
</dbReference>
<keyword evidence="12 23" id="KW-0067">ATP-binding</keyword>
<keyword evidence="18" id="KW-0325">Glycoprotein</keyword>
<evidence type="ECO:0000256" key="18">
    <source>
        <dbReference type="ARBA" id="ARBA00023180"/>
    </source>
</evidence>
<evidence type="ECO:0000313" key="29">
    <source>
        <dbReference type="EMBL" id="CAI0431229.1"/>
    </source>
</evidence>
<evidence type="ECO:0000256" key="21">
    <source>
        <dbReference type="ARBA" id="ARBA00061200"/>
    </source>
</evidence>
<accession>A0AAV0L9B3</accession>
<dbReference type="Gene3D" id="2.90.10.10">
    <property type="entry name" value="Bulb-type lectin domain"/>
    <property type="match status" value="3"/>
</dbReference>
<proteinExistence type="inferred from homology"/>
<evidence type="ECO:0000256" key="19">
    <source>
        <dbReference type="ARBA" id="ARBA00047899"/>
    </source>
</evidence>
<keyword evidence="9" id="KW-0677">Repeat</keyword>
<evidence type="ECO:0000256" key="5">
    <source>
        <dbReference type="ARBA" id="ARBA00022527"/>
    </source>
</evidence>
<dbReference type="SMART" id="SM00108">
    <property type="entry name" value="B_lectin"/>
    <property type="match status" value="3"/>
</dbReference>
<dbReference type="FunFam" id="1.20.1740.10:FF:000026">
    <property type="entry name" value="Amino-acid permease BAT1"/>
    <property type="match status" value="1"/>
</dbReference>
<feature type="binding site" evidence="23">
    <location>
        <position position="509"/>
    </location>
    <ligand>
        <name>ATP</name>
        <dbReference type="ChEBI" id="CHEBI:30616"/>
    </ligand>
</feature>
<feature type="transmembrane region" description="Helical" evidence="24">
    <location>
        <begin position="1741"/>
        <end position="1762"/>
    </location>
</feature>
<comment type="catalytic activity">
    <reaction evidence="20">
        <text>L-seryl-[protein] + ATP = O-phospho-L-seryl-[protein] + ADP + H(+)</text>
        <dbReference type="Rhea" id="RHEA:17989"/>
        <dbReference type="Rhea" id="RHEA-COMP:9863"/>
        <dbReference type="Rhea" id="RHEA-COMP:11604"/>
        <dbReference type="ChEBI" id="CHEBI:15378"/>
        <dbReference type="ChEBI" id="CHEBI:29999"/>
        <dbReference type="ChEBI" id="CHEBI:30616"/>
        <dbReference type="ChEBI" id="CHEBI:83421"/>
        <dbReference type="ChEBI" id="CHEBI:456216"/>
        <dbReference type="EC" id="2.7.11.1"/>
    </reaction>
</comment>
<dbReference type="GO" id="GO:0005524">
    <property type="term" value="F:ATP binding"/>
    <property type="evidence" value="ECO:0007669"/>
    <property type="project" value="UniProtKB-UniRule"/>
</dbReference>
<dbReference type="GO" id="GO:0022857">
    <property type="term" value="F:transmembrane transporter activity"/>
    <property type="evidence" value="ECO:0007669"/>
    <property type="project" value="InterPro"/>
</dbReference>
<evidence type="ECO:0000256" key="16">
    <source>
        <dbReference type="ARBA" id="ARBA00023157"/>
    </source>
</evidence>
<dbReference type="PROSITE" id="PS50927">
    <property type="entry name" value="BULB_LECTIN"/>
    <property type="match status" value="3"/>
</dbReference>
<keyword evidence="22" id="KW-0245">EGF-like domain</keyword>
<organism evidence="29 30">
    <name type="scientific">Linum tenue</name>
    <dbReference type="NCBI Taxonomy" id="586396"/>
    <lineage>
        <taxon>Eukaryota</taxon>
        <taxon>Viridiplantae</taxon>
        <taxon>Streptophyta</taxon>
        <taxon>Embryophyta</taxon>
        <taxon>Tracheophyta</taxon>
        <taxon>Spermatophyta</taxon>
        <taxon>Magnoliopsida</taxon>
        <taxon>eudicotyledons</taxon>
        <taxon>Gunneridae</taxon>
        <taxon>Pentapetalae</taxon>
        <taxon>rosids</taxon>
        <taxon>fabids</taxon>
        <taxon>Malpighiales</taxon>
        <taxon>Linaceae</taxon>
        <taxon>Linum</taxon>
    </lineage>
</organism>
<evidence type="ECO:0000256" key="2">
    <source>
        <dbReference type="ARBA" id="ARBA00004167"/>
    </source>
</evidence>
<feature type="binding site" evidence="23">
    <location>
        <position position="1217"/>
    </location>
    <ligand>
        <name>ATP</name>
        <dbReference type="ChEBI" id="CHEBI:30616"/>
    </ligand>
</feature>
<feature type="domain" description="EGF-like" evidence="26">
    <location>
        <begin position="287"/>
        <end position="325"/>
    </location>
</feature>
<dbReference type="GO" id="GO:0048544">
    <property type="term" value="P:recognition of pollen"/>
    <property type="evidence" value="ECO:0007669"/>
    <property type="project" value="InterPro"/>
</dbReference>
<comment type="catalytic activity">
    <reaction evidence="19">
        <text>L-threonyl-[protein] + ATP = O-phospho-L-threonyl-[protein] + ADP + H(+)</text>
        <dbReference type="Rhea" id="RHEA:46608"/>
        <dbReference type="Rhea" id="RHEA-COMP:11060"/>
        <dbReference type="Rhea" id="RHEA-COMP:11605"/>
        <dbReference type="ChEBI" id="CHEBI:15378"/>
        <dbReference type="ChEBI" id="CHEBI:30013"/>
        <dbReference type="ChEBI" id="CHEBI:30616"/>
        <dbReference type="ChEBI" id="CHEBI:61977"/>
        <dbReference type="ChEBI" id="CHEBI:456216"/>
        <dbReference type="EC" id="2.7.11.1"/>
    </reaction>
</comment>
<dbReference type="Pfam" id="PF07714">
    <property type="entry name" value="PK_Tyr_Ser-Thr"/>
    <property type="match status" value="3"/>
</dbReference>
<dbReference type="SUPFAM" id="SSF56112">
    <property type="entry name" value="Protein kinase-like (PK-like)"/>
    <property type="match status" value="3"/>
</dbReference>
<dbReference type="SUPFAM" id="SSF51110">
    <property type="entry name" value="alpha-D-mannose-specific plant lectins"/>
    <property type="match status" value="3"/>
</dbReference>
<feature type="transmembrane region" description="Helical" evidence="24">
    <location>
        <begin position="1449"/>
        <end position="1469"/>
    </location>
</feature>
<feature type="domain" description="Apple" evidence="28">
    <location>
        <begin position="346"/>
        <end position="426"/>
    </location>
</feature>
<dbReference type="InterPro" id="IPR000719">
    <property type="entry name" value="Prot_kinase_dom"/>
</dbReference>
<evidence type="ECO:0000256" key="8">
    <source>
        <dbReference type="ARBA" id="ARBA00022729"/>
    </source>
</evidence>
<dbReference type="PROSITE" id="PS50948">
    <property type="entry name" value="PAN"/>
    <property type="match status" value="3"/>
</dbReference>
<feature type="transmembrane region" description="Helical" evidence="24">
    <location>
        <begin position="1512"/>
        <end position="1535"/>
    </location>
</feature>
<keyword evidence="17" id="KW-0675">Receptor</keyword>
<dbReference type="FunFam" id="2.90.10.30:FF:000003">
    <property type="entry name" value="Os04g0303100 protein"/>
    <property type="match status" value="2"/>
</dbReference>
<evidence type="ECO:0000256" key="22">
    <source>
        <dbReference type="PROSITE-ProRule" id="PRU00076"/>
    </source>
</evidence>
<feature type="transmembrane region" description="Helical" evidence="24">
    <location>
        <begin position="1115"/>
        <end position="1138"/>
    </location>
</feature>
<comment type="caution">
    <text evidence="29">The sequence shown here is derived from an EMBL/GenBank/DDBJ whole genome shotgun (WGS) entry which is preliminary data.</text>
</comment>
<evidence type="ECO:0000259" key="28">
    <source>
        <dbReference type="PROSITE" id="PS50948"/>
    </source>
</evidence>
<evidence type="ECO:0000256" key="20">
    <source>
        <dbReference type="ARBA" id="ARBA00048679"/>
    </source>
</evidence>
<dbReference type="InterPro" id="IPR036426">
    <property type="entry name" value="Bulb-type_lectin_dom_sf"/>
</dbReference>
<feature type="transmembrane region" description="Helical" evidence="24">
    <location>
        <begin position="1864"/>
        <end position="1887"/>
    </location>
</feature>
<comment type="subcellular location">
    <subcellularLocation>
        <location evidence="1">Membrane</location>
        <topology evidence="1">Multi-pass membrane protein</topology>
    </subcellularLocation>
    <subcellularLocation>
        <location evidence="2">Membrane</location>
        <topology evidence="2">Single-pass membrane protein</topology>
    </subcellularLocation>
</comment>
<dbReference type="PROSITE" id="PS00108">
    <property type="entry name" value="PROTEIN_KINASE_ST"/>
    <property type="match status" value="2"/>
</dbReference>
<evidence type="ECO:0000259" key="27">
    <source>
        <dbReference type="PROSITE" id="PS50927"/>
    </source>
</evidence>
<dbReference type="PROSITE" id="PS50026">
    <property type="entry name" value="EGF_3"/>
    <property type="match status" value="2"/>
</dbReference>
<dbReference type="GO" id="GO:0006865">
    <property type="term" value="P:amino acid transport"/>
    <property type="evidence" value="ECO:0007669"/>
    <property type="project" value="UniProtKB-KW"/>
</dbReference>
<dbReference type="InterPro" id="IPR001480">
    <property type="entry name" value="Bulb-type_lectin_dom"/>
</dbReference>
<feature type="domain" description="Apple" evidence="28">
    <location>
        <begin position="2262"/>
        <end position="2342"/>
    </location>
</feature>
<dbReference type="InterPro" id="IPR000742">
    <property type="entry name" value="EGF"/>
</dbReference>
<dbReference type="InterPro" id="IPR008271">
    <property type="entry name" value="Ser/Thr_kinase_AS"/>
</dbReference>
<evidence type="ECO:0000259" key="26">
    <source>
        <dbReference type="PROSITE" id="PS50026"/>
    </source>
</evidence>
<evidence type="ECO:0000259" key="25">
    <source>
        <dbReference type="PROSITE" id="PS50011"/>
    </source>
</evidence>
<feature type="transmembrane region" description="Helical" evidence="24">
    <location>
        <begin position="2362"/>
        <end position="2382"/>
    </location>
</feature>
<evidence type="ECO:0000256" key="11">
    <source>
        <dbReference type="ARBA" id="ARBA00022777"/>
    </source>
</evidence>
<feature type="transmembrane region" description="Helical" evidence="24">
    <location>
        <begin position="1796"/>
        <end position="1816"/>
    </location>
</feature>
<feature type="transmembrane region" description="Helical" evidence="24">
    <location>
        <begin position="1481"/>
        <end position="1500"/>
    </location>
</feature>
<keyword evidence="4" id="KW-0813">Transport</keyword>
<dbReference type="InterPro" id="IPR004840">
    <property type="entry name" value="Amino_acid_permease_CS"/>
</dbReference>
<evidence type="ECO:0000256" key="9">
    <source>
        <dbReference type="ARBA" id="ARBA00022737"/>
    </source>
</evidence>
<evidence type="ECO:0000256" key="17">
    <source>
        <dbReference type="ARBA" id="ARBA00023170"/>
    </source>
</evidence>
<feature type="domain" description="Apple" evidence="28">
    <location>
        <begin position="1014"/>
        <end position="1095"/>
    </location>
</feature>
<keyword evidence="6" id="KW-0808">Transferase</keyword>
<keyword evidence="13" id="KW-0029">Amino-acid transport</keyword>
<gene>
    <name evidence="29" type="ORF">LITE_LOCUS22948</name>
</gene>
<dbReference type="InterPro" id="IPR011009">
    <property type="entry name" value="Kinase-like_dom_sf"/>
</dbReference>
<evidence type="ECO:0000256" key="1">
    <source>
        <dbReference type="ARBA" id="ARBA00004141"/>
    </source>
</evidence>
<dbReference type="PROSITE" id="PS00107">
    <property type="entry name" value="PROTEIN_KINASE_ATP"/>
    <property type="match status" value="3"/>
</dbReference>
<dbReference type="FunFam" id="1.10.510.10:FF:000060">
    <property type="entry name" value="G-type lectin S-receptor-like serine/threonine-protein kinase"/>
    <property type="match status" value="2"/>
</dbReference>
<dbReference type="Pfam" id="PF13520">
    <property type="entry name" value="AA_permease_2"/>
    <property type="match status" value="1"/>
</dbReference>
<dbReference type="InterPro" id="IPR000858">
    <property type="entry name" value="S_locus_glycoprot_dom"/>
</dbReference>
<dbReference type="GO" id="GO:0016020">
    <property type="term" value="C:membrane"/>
    <property type="evidence" value="ECO:0007669"/>
    <property type="project" value="UniProtKB-SubCell"/>
</dbReference>
<comment type="similarity">
    <text evidence="21">Belongs to the amino acid-polyamine-organocation (APC) superfamily. Amino acid/choline transporter (ACT) (TC 2.A.3.4) family.</text>
</comment>
<feature type="domain" description="Bulb-type lectin" evidence="27">
    <location>
        <begin position="720"/>
        <end position="843"/>
    </location>
</feature>
<feature type="transmembrane region" description="Helical" evidence="24">
    <location>
        <begin position="1689"/>
        <end position="1711"/>
    </location>
</feature>
<evidence type="ECO:0000256" key="14">
    <source>
        <dbReference type="ARBA" id="ARBA00022989"/>
    </source>
</evidence>
<feature type="transmembrane region" description="Helical" evidence="24">
    <location>
        <begin position="1893"/>
        <end position="1914"/>
    </location>
</feature>
<sequence>MSPRPNREGTRLFRHCVELFKCTMKAVIHDTLNFNESLADGQVLVSNGESYTLGFFSPGNSSNRYLGIWYTKVSVQTVVWVANRDNPINDASGSLLIDTRGAVVLQRARRNSTPLWSTNVSAEGNFTAKLLDEGNFILVRPDGKTVIWQSFDHLTDTIFPNMKFGLDRRTGLNRSIRSWKSPDDPAMGDWSYYLDPTGVPQMILQNGRTKRVRFGPWNGIRWNGVHETSTTFKFNTIVVDVDSETTVVWKIQNPAVISRMYVDSSGFTKLATWQDQDRRWIDFGSAPKDPCDYYGRCGPNGNCDPFNAGELECRCLPGFQPKEPDSWYVRDGSGGCVRKRSGNSTCGNGEGFMTLKNAKIPDTSFGRLNDGVDLDMCERECLMNCSCMAYASSNLTSGLGCVTFYGDLMDTRVFADGGQDLYVRVDAIELAEYMRRSKGHKRKKLLVIVLTTTIGAAIVLVISLAYCRLRRKTKGKATEQFSLANKLGQGGFGSVYKGLLSDGREVAVKRLSRTSRQGVHEFKNEVRLVSKLQHKNLARLLGCCIHGEEKMLVYEYLPNKSLDFFIFDKTKGLLLDWKKRFDIIIGIARGLMYLHQDSRLKIIHRDLKPSNILLDAAMNPKISDFGMARLFGEDQTEANTIRVVGTYGYMSPEYAMKGLYSAKSDVFSFGILMLEIVSGMRSNHSYQESKSFSLIDHIMDLIIILLLQLTISLQLCSSSKDAISFNESLADGQVLISNGERYTLGFFSPGSSSNRYLGIWYTKVSVQTVVWVANRDDPINDTSGSLLLDPRGDIVLRRRGRSHSARVWSANVTAGENSAAKLLDDGNFVLICSDGNKTVATGPNHLSIRSWKSSDDPASGDWSFDWDPNGVPQMMLHNDRRIKRWRYVPRNRDTIRDAIITSNFYSTYLSNNNHSVFTWGILNPAMVSRMSVDSSGHLYLGKWQDQDNRWIEFNSAPKEPCDYYGRCGPNGNCDPYTEPVLLCLCLPGFEPRFRDQWFTKDGSGGCVRSRNATCTSGEGFVKLENVKIPDTGAGRLNVGMDLKACAQECLGNCSCTAYTSSNLTSGSPGCVTMYGDLMDTRVLNDGGQDLYVRVDAIELAEYMRRTKGHKGKKEVFVIVVMSLGAAIIAGISIAYCVLNSKRKGTKGVTNHISLGIKYDVQKENDLDEESDSFVPVFDVNDIFVATNNFSLDNKLGQGGFGSVYKGLLPNGQEVAVKRLSQTSRQGIQEFKNEVRLVSKLQHKNLASGYMSPEYAMRGLYSMKSDVFSFGVLTLEIVSGVGSVEGRASNGYCGFIHSPRIIFYRSSDETQRKKKDNNNKPLPLPPSTLSFLSPAATTVVIPATTINMLYEVGLGSGGPVTMIYGWWAVFASSPLWKPRGARSHSSTAPSSSSSKQANMVSAGADTSLLPFHNDPAAANGVGDGEFQDSGTARLRQLGYKQELKRDLSMFSNFAFSFSIISVLTGVTTLYNTGLTFGGPVSLLYGWLIAGLFTMFVGSAMGEICSAYPTSGGLYYWSAKLAGPSWAPFASWITGWFNIVGQWAVTTSVDFSLAQMIQVIILLSTGGQNGGGYQASKYVVIALHGGILFLHAVINSLPISMLSFFGQLAAIWNLLGVVLLTILIPTVATERASAKFVFTHFNTDNGDGINNKLYIFVLGLLMSQYTLTGYDASAHMTEETKNADKNGPKGIISSIGISVIFGWLYILGITFAVTDIPSLLSENNDAGGYAIAEIFYQAFRRRYGSGVGGIICLGVVAVAIFFCGMSSVTSNSRMVYAFSRDGAMPFSPLWHKVNNQEVPINAVWLSVVISFCMALTYLGSEVAFQAMVSIATIGLYIAYALPIFFRVTLARKRFVRGPFHLGRYGLVVGWIAVIWVVTISVLFSLPVAYPITIETLNYTPVAVGGLFLLVVSGWVFSARKWFRGPVTNLVISLHLCSSSSTDTLNLNESLADGQVLVSSGESYTLGFFSPGNSSNRYLGIWYTKVSVQTVVWVANRDDPINDTSGLLSFDGRGDVVLQRGSRNQSAPLWSTEVSAGGISTTARLLDEGNFVLLHSDGKTILWQSFDHLTDSIFPNMKFGLDLTTGLNRSVQSWKSADDPGTGEWSYDVVLAGLPQLILHNGRTIRRRIGPWNGIQWNGVPHMFIIANYNTSVVSSNSETTFSYGIRSPGDISRMYLDPSGFVKITTWNNRTGRWVELGSSPTEPCDYYGRCGPNGNCDPYSSSAGDQECICLPGFEPRNPDDWFFRDGSGGCVRKRRSGENSTCGDGDGFVKLGSVKIPDTSTARLNADMDLTVCARECLMNCSCTAYASSNLSSGIGCVTMYGNLMDTRVFINGGQDLYVRVDAVELAEYTKRSTGDARKKKLLAIVLSSVGGGIVLAISILYCLLKRKRNGGGIHNTSPAGEYEDEESPIPIFDVNEIFSATGNFSLANKLGQGGFGSVYKGLLSDGQEIAIKRLSQTSKQGIQEFKNEVRLVSELRHKNLARLFGCCIHGDEKMLIYEYLPNRSLDFFIFDKTKSLMLDWKKRFDIIIGIARGILYLHQDSTLKIIHRDLKPSNVLLDAALNPKISDFGMARLFEEDQMEANTNRVVGTYGYMSPEYAMEGLYSTKSDVFSFGVLTLEIVSSRRSNNFCQESPSVSLVGHGGCIAQHKDDI</sequence>
<evidence type="ECO:0000256" key="12">
    <source>
        <dbReference type="ARBA" id="ARBA00022840"/>
    </source>
</evidence>
<dbReference type="Gene3D" id="1.10.510.10">
    <property type="entry name" value="Transferase(Phosphotransferase) domain 1"/>
    <property type="match status" value="3"/>
</dbReference>
<keyword evidence="5" id="KW-0723">Serine/threonine-protein kinase</keyword>
<dbReference type="PROSITE" id="PS00218">
    <property type="entry name" value="AMINO_ACID_PERMEASE_1"/>
    <property type="match status" value="1"/>
</dbReference>
<dbReference type="InterPro" id="IPR001245">
    <property type="entry name" value="Ser-Thr/Tyr_kinase_cat_dom"/>
</dbReference>
<dbReference type="InterPro" id="IPR017441">
    <property type="entry name" value="Protein_kinase_ATP_BS"/>
</dbReference>
<dbReference type="CDD" id="cd01098">
    <property type="entry name" value="PAN_AP_plant"/>
    <property type="match status" value="3"/>
</dbReference>
<dbReference type="Pfam" id="PF08276">
    <property type="entry name" value="PAN_2"/>
    <property type="match status" value="3"/>
</dbReference>
<dbReference type="FunFam" id="2.90.10.10:FF:000005">
    <property type="entry name" value="G-type lectin S-receptor-like serine/threonine-protein kinase"/>
    <property type="match status" value="3"/>
</dbReference>
<feature type="domain" description="Bulb-type lectin" evidence="27">
    <location>
        <begin position="1939"/>
        <end position="2063"/>
    </location>
</feature>
<keyword evidence="15 24" id="KW-0472">Membrane</keyword>
<dbReference type="InterPro" id="IPR002293">
    <property type="entry name" value="AA/rel_permease1"/>
</dbReference>
<evidence type="ECO:0000256" key="3">
    <source>
        <dbReference type="ARBA" id="ARBA00012513"/>
    </source>
</evidence>
<dbReference type="FunFam" id="3.30.200.20:FF:000217">
    <property type="entry name" value="probable LRR receptor-like serine/threonine-protein kinase At1g53430"/>
    <property type="match status" value="1"/>
</dbReference>
<dbReference type="Proteomes" id="UP001154282">
    <property type="component" value="Unassembled WGS sequence"/>
</dbReference>
<protein>
    <recommendedName>
        <fullName evidence="3">non-specific serine/threonine protein kinase</fullName>
        <ecNumber evidence="3">2.7.11.1</ecNumber>
    </recommendedName>
</protein>
<name>A0AAV0L9B3_9ROSI</name>
<keyword evidence="7 24" id="KW-0812">Transmembrane</keyword>
<dbReference type="Pfam" id="PF00954">
    <property type="entry name" value="S_locus_glycop"/>
    <property type="match status" value="3"/>
</dbReference>
<keyword evidence="8" id="KW-0732">Signal</keyword>
<dbReference type="InterPro" id="IPR003609">
    <property type="entry name" value="Pan_app"/>
</dbReference>
<dbReference type="EC" id="2.7.11.1" evidence="3"/>
<dbReference type="EMBL" id="CAMGYJ010000006">
    <property type="protein sequence ID" value="CAI0431229.1"/>
    <property type="molecule type" value="Genomic_DNA"/>
</dbReference>
<keyword evidence="30" id="KW-1185">Reference proteome</keyword>
<evidence type="ECO:0000256" key="4">
    <source>
        <dbReference type="ARBA" id="ARBA00022448"/>
    </source>
</evidence>
<feature type="transmembrane region" description="Helical" evidence="24">
    <location>
        <begin position="1822"/>
        <end position="1843"/>
    </location>
</feature>
<feature type="domain" description="Protein kinase" evidence="25">
    <location>
        <begin position="481"/>
        <end position="736"/>
    </location>
</feature>
<evidence type="ECO:0000256" key="13">
    <source>
        <dbReference type="ARBA" id="ARBA00022970"/>
    </source>
</evidence>
<feature type="domain" description="EGF-like" evidence="26">
    <location>
        <begin position="2199"/>
        <end position="2239"/>
    </location>
</feature>
<dbReference type="Gene3D" id="3.30.200.20">
    <property type="entry name" value="Phosphorylase Kinase, domain 1"/>
    <property type="match status" value="3"/>
</dbReference>
<evidence type="ECO:0000256" key="10">
    <source>
        <dbReference type="ARBA" id="ARBA00022741"/>
    </source>
</evidence>
<feature type="transmembrane region" description="Helical" evidence="24">
    <location>
        <begin position="1607"/>
        <end position="1626"/>
    </location>
</feature>
<comment type="caution">
    <text evidence="22">Lacks conserved residue(s) required for the propagation of feature annotation.</text>
</comment>
<keyword evidence="14 24" id="KW-1133">Transmembrane helix</keyword>
<feature type="transmembrane region" description="Helical" evidence="24">
    <location>
        <begin position="1576"/>
        <end position="1595"/>
    </location>
</feature>
<dbReference type="PANTHER" id="PTHR32444">
    <property type="entry name" value="BULB-TYPE LECTIN DOMAIN-CONTAINING PROTEIN"/>
    <property type="match status" value="1"/>
</dbReference>
<reference evidence="29" key="1">
    <citation type="submission" date="2022-08" db="EMBL/GenBank/DDBJ databases">
        <authorList>
            <person name="Gutierrez-Valencia J."/>
        </authorList>
    </citation>
    <scope>NUCLEOTIDE SEQUENCE</scope>
</reference>
<feature type="domain" description="Protein kinase" evidence="25">
    <location>
        <begin position="2425"/>
        <end position="2652"/>
    </location>
</feature>